<dbReference type="RefSeq" id="WP_317834914.1">
    <property type="nucleotide sequence ID" value="NZ_CP136920.1"/>
</dbReference>
<organism evidence="2 3">
    <name type="scientific">Rubellicoccus peritrichatus</name>
    <dbReference type="NCBI Taxonomy" id="3080537"/>
    <lineage>
        <taxon>Bacteria</taxon>
        <taxon>Pseudomonadati</taxon>
        <taxon>Verrucomicrobiota</taxon>
        <taxon>Opitutia</taxon>
        <taxon>Puniceicoccales</taxon>
        <taxon>Cerasicoccaceae</taxon>
        <taxon>Rubellicoccus</taxon>
    </lineage>
</organism>
<feature type="coiled-coil region" evidence="1">
    <location>
        <begin position="28"/>
        <end position="55"/>
    </location>
</feature>
<keyword evidence="3" id="KW-1185">Reference proteome</keyword>
<evidence type="ECO:0000313" key="2">
    <source>
        <dbReference type="EMBL" id="WOO42395.1"/>
    </source>
</evidence>
<name>A0AAQ3LAR5_9BACT</name>
<protein>
    <submittedName>
        <fullName evidence="2">Uncharacterized protein</fullName>
    </submittedName>
</protein>
<dbReference type="Proteomes" id="UP001304300">
    <property type="component" value="Chromosome"/>
</dbReference>
<dbReference type="EMBL" id="CP136920">
    <property type="protein sequence ID" value="WOO42395.1"/>
    <property type="molecule type" value="Genomic_DNA"/>
</dbReference>
<reference evidence="2 3" key="1">
    <citation type="submission" date="2023-10" db="EMBL/GenBank/DDBJ databases">
        <title>Rubellicoccus peritrichatus gen. nov., sp. nov., isolated from an algae of coral reef tank.</title>
        <authorList>
            <person name="Luo J."/>
        </authorList>
    </citation>
    <scope>NUCLEOTIDE SEQUENCE [LARGE SCALE GENOMIC DNA]</scope>
    <source>
        <strain evidence="2 3">CR14</strain>
    </source>
</reference>
<keyword evidence="1" id="KW-0175">Coiled coil</keyword>
<sequence>MKFHIKYLLSLQLTILAMIAGNLKGEVNSDLQALIEDYSKKIANLDESLKTAIINEVSKPLNIAKDKLIFGVITEEKGVMKVQVSIVQNITGKIDVTASSQTASIHVDGYTEMNKQSLNFKGKIRSAENSGGQSTETESSVNIARGQLVALSNLTNESTETESVPIYIVAYRTE</sequence>
<accession>A0AAQ3LAR5</accession>
<dbReference type="AlphaFoldDB" id="A0AAQ3LAR5"/>
<gene>
    <name evidence="2" type="ORF">RZN69_04785</name>
</gene>
<evidence type="ECO:0000313" key="3">
    <source>
        <dbReference type="Proteomes" id="UP001304300"/>
    </source>
</evidence>
<evidence type="ECO:0000256" key="1">
    <source>
        <dbReference type="SAM" id="Coils"/>
    </source>
</evidence>
<dbReference type="KEGG" id="puo:RZN69_04785"/>
<proteinExistence type="predicted"/>